<dbReference type="OrthoDB" id="6375767at2759"/>
<dbReference type="GO" id="GO:0051014">
    <property type="term" value="P:actin filament severing"/>
    <property type="evidence" value="ECO:0007669"/>
    <property type="project" value="TreeGrafter"/>
</dbReference>
<dbReference type="GO" id="GO:0051015">
    <property type="term" value="F:actin filament binding"/>
    <property type="evidence" value="ECO:0007669"/>
    <property type="project" value="InterPro"/>
</dbReference>
<evidence type="ECO:0000259" key="1">
    <source>
        <dbReference type="Pfam" id="PF25480"/>
    </source>
</evidence>
<protein>
    <recommendedName>
        <fullName evidence="1">DUF7904 domain-containing protein</fullName>
    </recommendedName>
</protein>
<dbReference type="Pfam" id="PF25480">
    <property type="entry name" value="DUF7904"/>
    <property type="match status" value="1"/>
</dbReference>
<dbReference type="PANTHER" id="PTHR11977:SF133">
    <property type="entry name" value="DUF4045 DOMAIN-CONTAINING PROTEIN"/>
    <property type="match status" value="1"/>
</dbReference>
<accession>A0A6A6PDG8</accession>
<dbReference type="GO" id="GO:0005737">
    <property type="term" value="C:cytoplasm"/>
    <property type="evidence" value="ECO:0007669"/>
    <property type="project" value="TreeGrafter"/>
</dbReference>
<dbReference type="AlphaFoldDB" id="A0A6A6PDG8"/>
<dbReference type="Proteomes" id="UP000799766">
    <property type="component" value="Unassembled WGS sequence"/>
</dbReference>
<name>A0A6A6PDG8_9PEZI</name>
<dbReference type="SMART" id="SM00262">
    <property type="entry name" value="GEL"/>
    <property type="match status" value="3"/>
</dbReference>
<sequence length="401" mass="43505">MFADYFDETPVLPEKLSVDTQAVITSSPLDTGKIKTLRKQIQEICDGKVLAVPNHEEHILYENSIYVCTHVFGSSVGARTSEVYLWVGAAVSEAAVEDAQLFAKKAAKESGGKMMLSRQGKETPSFLEALGGILITRRGSPASRSSKYVLCGRRYLGHIAFDEVDFSLASFCSGFPFLVSTGTGSIILWKGVGCTAEELGSARLIGSDLGAAGSYDEVQEGHEPASFLALFTGADPDGPKSMPKSADHWRLKAGSDKFAARLFRVEQHQHQPHHARSLAHQVVEVAPFCQADLEPEGVFVLDAFFEVYIIVGALTRSQHHAFATALLFAQEYGILAASLQDRPFVPVSTVVLEGFPRDLKAVFRRWDDRFVPTSALMAGKPKRGKSLRTVGLDSAIAAAKP</sequence>
<dbReference type="Gene3D" id="3.40.20.10">
    <property type="entry name" value="Severin"/>
    <property type="match status" value="3"/>
</dbReference>
<dbReference type="InterPro" id="IPR029006">
    <property type="entry name" value="ADF-H/Gelsolin-like_dom_sf"/>
</dbReference>
<proteinExistence type="predicted"/>
<dbReference type="GO" id="GO:0051016">
    <property type="term" value="P:barbed-end actin filament capping"/>
    <property type="evidence" value="ECO:0007669"/>
    <property type="project" value="TreeGrafter"/>
</dbReference>
<keyword evidence="3" id="KW-1185">Reference proteome</keyword>
<dbReference type="PANTHER" id="PTHR11977">
    <property type="entry name" value="VILLIN"/>
    <property type="match status" value="1"/>
</dbReference>
<reference evidence="2" key="1">
    <citation type="journal article" date="2020" name="Stud. Mycol.">
        <title>101 Dothideomycetes genomes: a test case for predicting lifestyles and emergence of pathogens.</title>
        <authorList>
            <person name="Haridas S."/>
            <person name="Albert R."/>
            <person name="Binder M."/>
            <person name="Bloem J."/>
            <person name="Labutti K."/>
            <person name="Salamov A."/>
            <person name="Andreopoulos B."/>
            <person name="Baker S."/>
            <person name="Barry K."/>
            <person name="Bills G."/>
            <person name="Bluhm B."/>
            <person name="Cannon C."/>
            <person name="Castanera R."/>
            <person name="Culley D."/>
            <person name="Daum C."/>
            <person name="Ezra D."/>
            <person name="Gonzalez J."/>
            <person name="Henrissat B."/>
            <person name="Kuo A."/>
            <person name="Liang C."/>
            <person name="Lipzen A."/>
            <person name="Lutzoni F."/>
            <person name="Magnuson J."/>
            <person name="Mondo S."/>
            <person name="Nolan M."/>
            <person name="Ohm R."/>
            <person name="Pangilinan J."/>
            <person name="Park H.-J."/>
            <person name="Ramirez L."/>
            <person name="Alfaro M."/>
            <person name="Sun H."/>
            <person name="Tritt A."/>
            <person name="Yoshinaga Y."/>
            <person name="Zwiers L.-H."/>
            <person name="Turgeon B."/>
            <person name="Goodwin S."/>
            <person name="Spatafora J."/>
            <person name="Crous P."/>
            <person name="Grigoriev I."/>
        </authorList>
    </citation>
    <scope>NUCLEOTIDE SEQUENCE</scope>
    <source>
        <strain evidence="2">ATCC 16933</strain>
    </source>
</reference>
<evidence type="ECO:0000313" key="2">
    <source>
        <dbReference type="EMBL" id="KAF2461852.1"/>
    </source>
</evidence>
<dbReference type="EMBL" id="MU001670">
    <property type="protein sequence ID" value="KAF2461852.1"/>
    <property type="molecule type" value="Genomic_DNA"/>
</dbReference>
<dbReference type="SUPFAM" id="SSF55753">
    <property type="entry name" value="Actin depolymerizing proteins"/>
    <property type="match status" value="3"/>
</dbReference>
<dbReference type="GO" id="GO:0008154">
    <property type="term" value="P:actin polymerization or depolymerization"/>
    <property type="evidence" value="ECO:0007669"/>
    <property type="project" value="TreeGrafter"/>
</dbReference>
<gene>
    <name evidence="2" type="ORF">BDY21DRAFT_277504</name>
</gene>
<feature type="domain" description="DUF7904" evidence="1">
    <location>
        <begin position="45"/>
        <end position="138"/>
    </location>
</feature>
<organism evidence="2 3">
    <name type="scientific">Lineolata rhizophorae</name>
    <dbReference type="NCBI Taxonomy" id="578093"/>
    <lineage>
        <taxon>Eukaryota</taxon>
        <taxon>Fungi</taxon>
        <taxon>Dikarya</taxon>
        <taxon>Ascomycota</taxon>
        <taxon>Pezizomycotina</taxon>
        <taxon>Dothideomycetes</taxon>
        <taxon>Dothideomycetes incertae sedis</taxon>
        <taxon>Lineolatales</taxon>
        <taxon>Lineolataceae</taxon>
        <taxon>Lineolata</taxon>
    </lineage>
</organism>
<dbReference type="GO" id="GO:0005546">
    <property type="term" value="F:phosphatidylinositol-4,5-bisphosphate binding"/>
    <property type="evidence" value="ECO:0007669"/>
    <property type="project" value="TreeGrafter"/>
</dbReference>
<dbReference type="InterPro" id="IPR007122">
    <property type="entry name" value="Villin/Gelsolin"/>
</dbReference>
<dbReference type="InterPro" id="IPR057226">
    <property type="entry name" value="DUF7904"/>
</dbReference>
<evidence type="ECO:0000313" key="3">
    <source>
        <dbReference type="Proteomes" id="UP000799766"/>
    </source>
</evidence>
<dbReference type="GO" id="GO:0015629">
    <property type="term" value="C:actin cytoskeleton"/>
    <property type="evidence" value="ECO:0007669"/>
    <property type="project" value="TreeGrafter"/>
</dbReference>